<reference evidence="3" key="1">
    <citation type="submission" date="2013-09" db="EMBL/GenBank/DDBJ databases">
        <title>Corchorus olitorius genome sequencing.</title>
        <authorList>
            <person name="Alam M."/>
            <person name="Haque M.S."/>
            <person name="Islam M.S."/>
            <person name="Emdad E.M."/>
            <person name="Islam M.M."/>
            <person name="Ahmed B."/>
            <person name="Halim A."/>
            <person name="Hossen Q.M.M."/>
            <person name="Hossain M.Z."/>
            <person name="Ahmed R."/>
            <person name="Khan M.M."/>
            <person name="Islam R."/>
            <person name="Rashid M.M."/>
            <person name="Khan S.A."/>
            <person name="Rahman M.S."/>
            <person name="Alam M."/>
            <person name="Yahiya A.S."/>
            <person name="Khan M.S."/>
            <person name="Azam M.S."/>
            <person name="Haque T."/>
            <person name="Lashkar M.Z.H."/>
            <person name="Akhand A.I."/>
            <person name="Morshed G."/>
            <person name="Roy S."/>
            <person name="Uddin K.S."/>
            <person name="Rabeya T."/>
            <person name="Hossain A.S."/>
            <person name="Chowdhury A."/>
            <person name="Snigdha A.R."/>
            <person name="Mortoza M.S."/>
            <person name="Matin S.A."/>
            <person name="Hoque S.M.E."/>
            <person name="Islam M.K."/>
            <person name="Roy D.K."/>
            <person name="Haider R."/>
            <person name="Moosa M.M."/>
            <person name="Elias S.M."/>
            <person name="Hasan A.M."/>
            <person name="Jahan S."/>
            <person name="Shafiuddin M."/>
            <person name="Mahmood N."/>
            <person name="Shommy N.S."/>
        </authorList>
    </citation>
    <scope>NUCLEOTIDE SEQUENCE [LARGE SCALE GENOMIC DNA]</scope>
    <source>
        <strain evidence="3">cv. O-4</strain>
    </source>
</reference>
<feature type="region of interest" description="Disordered" evidence="1">
    <location>
        <begin position="1"/>
        <end position="76"/>
    </location>
</feature>
<proteinExistence type="predicted"/>
<comment type="caution">
    <text evidence="2">The sequence shown here is derived from an EMBL/GenBank/DDBJ whole genome shotgun (WGS) entry which is preliminary data.</text>
</comment>
<evidence type="ECO:0000313" key="3">
    <source>
        <dbReference type="Proteomes" id="UP000187203"/>
    </source>
</evidence>
<evidence type="ECO:0000313" key="2">
    <source>
        <dbReference type="EMBL" id="OMO51561.1"/>
    </source>
</evidence>
<protein>
    <submittedName>
        <fullName evidence="2">Uncharacterized protein</fullName>
    </submittedName>
</protein>
<accession>A0A1R3G0F8</accession>
<sequence length="76" mass="8879">MSDSNRFLLKCSPPLPEPSTSTGFLQILLKSPRSGFRRAKHEPSDRKLQPRDGIQSQMDMRLQQRREAEEQKARKR</sequence>
<evidence type="ECO:0000256" key="1">
    <source>
        <dbReference type="SAM" id="MobiDB-lite"/>
    </source>
</evidence>
<dbReference type="EMBL" id="AWUE01024124">
    <property type="protein sequence ID" value="OMO51561.1"/>
    <property type="molecule type" value="Genomic_DNA"/>
</dbReference>
<feature type="compositionally biased region" description="Basic and acidic residues" evidence="1">
    <location>
        <begin position="41"/>
        <end position="50"/>
    </location>
</feature>
<keyword evidence="3" id="KW-1185">Reference proteome</keyword>
<organism evidence="2 3">
    <name type="scientific">Corchorus olitorius</name>
    <dbReference type="NCBI Taxonomy" id="93759"/>
    <lineage>
        <taxon>Eukaryota</taxon>
        <taxon>Viridiplantae</taxon>
        <taxon>Streptophyta</taxon>
        <taxon>Embryophyta</taxon>
        <taxon>Tracheophyta</taxon>
        <taxon>Spermatophyta</taxon>
        <taxon>Magnoliopsida</taxon>
        <taxon>eudicotyledons</taxon>
        <taxon>Gunneridae</taxon>
        <taxon>Pentapetalae</taxon>
        <taxon>rosids</taxon>
        <taxon>malvids</taxon>
        <taxon>Malvales</taxon>
        <taxon>Malvaceae</taxon>
        <taxon>Grewioideae</taxon>
        <taxon>Apeibeae</taxon>
        <taxon>Corchorus</taxon>
    </lineage>
</organism>
<name>A0A1R3G0F8_9ROSI</name>
<feature type="compositionally biased region" description="Basic and acidic residues" evidence="1">
    <location>
        <begin position="62"/>
        <end position="76"/>
    </location>
</feature>
<dbReference type="Proteomes" id="UP000187203">
    <property type="component" value="Unassembled WGS sequence"/>
</dbReference>
<dbReference type="AlphaFoldDB" id="A0A1R3G0F8"/>
<gene>
    <name evidence="2" type="ORF">COLO4_37624</name>
</gene>